<protein>
    <recommendedName>
        <fullName evidence="5">Low molecular weight antigen MTB12-like C-terminal domain-containing protein</fullName>
    </recommendedName>
</protein>
<evidence type="ECO:0000256" key="3">
    <source>
        <dbReference type="SAM" id="MobiDB-lite"/>
    </source>
</evidence>
<dbReference type="RefSeq" id="WP_067527995.1">
    <property type="nucleotide sequence ID" value="NZ_JABELX010000017.1"/>
</dbReference>
<dbReference type="PROSITE" id="PS51257">
    <property type="entry name" value="PROKAR_LIPOPROTEIN"/>
    <property type="match status" value="1"/>
</dbReference>
<feature type="compositionally biased region" description="Low complexity" evidence="3">
    <location>
        <begin position="25"/>
        <end position="45"/>
    </location>
</feature>
<dbReference type="EMBL" id="JABELX010000017">
    <property type="protein sequence ID" value="NNH74946.1"/>
    <property type="molecule type" value="Genomic_DNA"/>
</dbReference>
<evidence type="ECO:0000256" key="2">
    <source>
        <dbReference type="ARBA" id="ARBA00093774"/>
    </source>
</evidence>
<comment type="caution">
    <text evidence="6">The sequence shown here is derived from an EMBL/GenBank/DDBJ whole genome shotgun (WGS) entry which is preliminary data.</text>
</comment>
<evidence type="ECO:0000256" key="1">
    <source>
        <dbReference type="ARBA" id="ARBA00022729"/>
    </source>
</evidence>
<reference evidence="6 7" key="1">
    <citation type="submission" date="2020-05" db="EMBL/GenBank/DDBJ databases">
        <title>MicrobeNet Type strains.</title>
        <authorList>
            <person name="Nicholson A.C."/>
        </authorList>
    </citation>
    <scope>NUCLEOTIDE SEQUENCE [LARGE SCALE GENOMIC DNA]</scope>
    <source>
        <strain evidence="6 7">JCM 3224</strain>
    </source>
</reference>
<feature type="domain" description="Low molecular weight antigen MTB12-like C-terminal" evidence="5">
    <location>
        <begin position="70"/>
        <end position="179"/>
    </location>
</feature>
<keyword evidence="7" id="KW-1185">Reference proteome</keyword>
<feature type="chain" id="PRO_5039299939" description="Low molecular weight antigen MTB12-like C-terminal domain-containing protein" evidence="4">
    <location>
        <begin position="23"/>
        <end position="186"/>
    </location>
</feature>
<sequence>MKHTIFRATVAVALAASALGLAACGSDESSTAAPDTTSAATPTGEFEGGTEGEDKVDGTDPTTPEIPDLPKPTVEELNDKLQKAFDPSIDSKTKISWIEDANQDPMLVDKLVDAAKKNDVTVKITNVPDPVDGKLKADAEVTIGGQPVENATVSFVAEENEWKVDHAFACSIVKAAKLDSAACQPE</sequence>
<accession>A0A849CAS6</accession>
<dbReference type="AlphaFoldDB" id="A0A849CAS6"/>
<keyword evidence="1 4" id="KW-0732">Signal</keyword>
<evidence type="ECO:0000259" key="5">
    <source>
        <dbReference type="Pfam" id="PF26580"/>
    </source>
</evidence>
<evidence type="ECO:0000313" key="7">
    <source>
        <dbReference type="Proteomes" id="UP000586827"/>
    </source>
</evidence>
<evidence type="ECO:0000256" key="4">
    <source>
        <dbReference type="SAM" id="SignalP"/>
    </source>
</evidence>
<comment type="similarity">
    <text evidence="2">Belongs to the MTB12 family.</text>
</comment>
<proteinExistence type="inferred from homology"/>
<dbReference type="Proteomes" id="UP000586827">
    <property type="component" value="Unassembled WGS sequence"/>
</dbReference>
<evidence type="ECO:0000313" key="6">
    <source>
        <dbReference type="EMBL" id="NNH74946.1"/>
    </source>
</evidence>
<feature type="region of interest" description="Disordered" evidence="3">
    <location>
        <begin position="25"/>
        <end position="73"/>
    </location>
</feature>
<gene>
    <name evidence="6" type="ORF">HLB23_34720</name>
</gene>
<organism evidence="6 7">
    <name type="scientific">Nocardia uniformis</name>
    <dbReference type="NCBI Taxonomy" id="53432"/>
    <lineage>
        <taxon>Bacteria</taxon>
        <taxon>Bacillati</taxon>
        <taxon>Actinomycetota</taxon>
        <taxon>Actinomycetes</taxon>
        <taxon>Mycobacteriales</taxon>
        <taxon>Nocardiaceae</taxon>
        <taxon>Nocardia</taxon>
    </lineage>
</organism>
<name>A0A849CAS6_9NOCA</name>
<dbReference type="Pfam" id="PF26580">
    <property type="entry name" value="Mtb12_C"/>
    <property type="match status" value="1"/>
</dbReference>
<feature type="signal peptide" evidence="4">
    <location>
        <begin position="1"/>
        <end position="22"/>
    </location>
</feature>
<dbReference type="InterPro" id="IPR058644">
    <property type="entry name" value="Mtb12-like_C"/>
</dbReference>